<reference evidence="2 3" key="1">
    <citation type="submission" date="2018-11" db="EMBL/GenBank/DDBJ databases">
        <authorList>
            <consortium name="Pathogen Informatics"/>
        </authorList>
    </citation>
    <scope>NUCLEOTIDE SEQUENCE [LARGE SCALE GENOMIC DNA]</scope>
    <source>
        <strain evidence="2 3">Zambia</strain>
    </source>
</reference>
<dbReference type="InterPro" id="IPR013087">
    <property type="entry name" value="Znf_C2H2_type"/>
</dbReference>
<feature type="compositionally biased region" description="Polar residues" evidence="1">
    <location>
        <begin position="150"/>
        <end position="159"/>
    </location>
</feature>
<evidence type="ECO:0000313" key="2">
    <source>
        <dbReference type="EMBL" id="VDP01296.1"/>
    </source>
</evidence>
<dbReference type="EMBL" id="UZAI01008181">
    <property type="protein sequence ID" value="VDP01296.1"/>
    <property type="molecule type" value="Genomic_DNA"/>
</dbReference>
<dbReference type="SUPFAM" id="SSF57667">
    <property type="entry name" value="beta-beta-alpha zinc fingers"/>
    <property type="match status" value="1"/>
</dbReference>
<sequence>SDENIWQNYRPSYGGPYTCSFCYRVIHNRSNFSRHIASCKARISLSTVDHRHSNGDADNNEIAMNSGDKSLDPRGLSTLDKNVTDLVNSEDSQHDCTDEHLFSTECHQDNPTEDEQKNRMSPSTSGLETSEEATTTTTATTTMTTTTTTGKSSEQDVSNENLTATPFKCNMCSLRYRHRTSLLRHARQSNHQVDLIRTRKRTDYVKNNNSGIRKSGECLNGGGCMDNEMVSNLTWKEYSESVKLDSKVVENENIGQVVDEVR</sequence>
<evidence type="ECO:0000256" key="1">
    <source>
        <dbReference type="SAM" id="MobiDB-lite"/>
    </source>
</evidence>
<feature type="non-terminal residue" evidence="2">
    <location>
        <position position="1"/>
    </location>
</feature>
<dbReference type="Proteomes" id="UP000277204">
    <property type="component" value="Unassembled WGS sequence"/>
</dbReference>
<evidence type="ECO:0000313" key="3">
    <source>
        <dbReference type="Proteomes" id="UP000277204"/>
    </source>
</evidence>
<dbReference type="STRING" id="48269.A0A183M997"/>
<keyword evidence="3" id="KW-1185">Reference proteome</keyword>
<dbReference type="InterPro" id="IPR036236">
    <property type="entry name" value="Znf_C2H2_sf"/>
</dbReference>
<organism evidence="2 3">
    <name type="scientific">Schistosoma margrebowiei</name>
    <dbReference type="NCBI Taxonomy" id="48269"/>
    <lineage>
        <taxon>Eukaryota</taxon>
        <taxon>Metazoa</taxon>
        <taxon>Spiralia</taxon>
        <taxon>Lophotrochozoa</taxon>
        <taxon>Platyhelminthes</taxon>
        <taxon>Trematoda</taxon>
        <taxon>Digenea</taxon>
        <taxon>Strigeidida</taxon>
        <taxon>Schistosomatoidea</taxon>
        <taxon>Schistosomatidae</taxon>
        <taxon>Schistosoma</taxon>
    </lineage>
</organism>
<dbReference type="SMART" id="SM00355">
    <property type="entry name" value="ZnF_C2H2"/>
    <property type="match status" value="2"/>
</dbReference>
<protein>
    <submittedName>
        <fullName evidence="2">Uncharacterized protein</fullName>
    </submittedName>
</protein>
<feature type="compositionally biased region" description="Low complexity" evidence="1">
    <location>
        <begin position="133"/>
        <end position="149"/>
    </location>
</feature>
<dbReference type="PROSITE" id="PS50157">
    <property type="entry name" value="ZINC_FINGER_C2H2_2"/>
    <property type="match status" value="1"/>
</dbReference>
<feature type="region of interest" description="Disordered" evidence="1">
    <location>
        <begin position="50"/>
        <end position="77"/>
    </location>
</feature>
<name>A0A183M997_9TREM</name>
<feature type="region of interest" description="Disordered" evidence="1">
    <location>
        <begin position="106"/>
        <end position="159"/>
    </location>
</feature>
<accession>A0A183M997</accession>
<gene>
    <name evidence="2" type="ORF">SMRZ_LOCUS12622</name>
</gene>
<dbReference type="AlphaFoldDB" id="A0A183M997"/>
<feature type="compositionally biased region" description="Basic and acidic residues" evidence="1">
    <location>
        <begin position="106"/>
        <end position="118"/>
    </location>
</feature>
<dbReference type="PROSITE" id="PS00028">
    <property type="entry name" value="ZINC_FINGER_C2H2_1"/>
    <property type="match status" value="1"/>
</dbReference>
<proteinExistence type="predicted"/>
<feature type="compositionally biased region" description="Polar residues" evidence="1">
    <location>
        <begin position="119"/>
        <end position="128"/>
    </location>
</feature>